<dbReference type="PANTHER" id="PTHR34138:SF1">
    <property type="entry name" value="CELL SHAPE-DETERMINING PROTEIN MREC"/>
    <property type="match status" value="1"/>
</dbReference>
<comment type="similarity">
    <text evidence="1 5">Belongs to the MreC family.</text>
</comment>
<evidence type="ECO:0000256" key="2">
    <source>
        <dbReference type="ARBA" id="ARBA00013855"/>
    </source>
</evidence>
<dbReference type="Proteomes" id="UP000228681">
    <property type="component" value="Unassembled WGS sequence"/>
</dbReference>
<dbReference type="InterPro" id="IPR042175">
    <property type="entry name" value="Cell/Rod_MreC_2"/>
</dbReference>
<proteinExistence type="inferred from homology"/>
<name>A0A2G9Z154_9BACT</name>
<keyword evidence="6" id="KW-0175">Coiled coil</keyword>
<comment type="function">
    <text evidence="5">Involved in formation and maintenance of cell shape.</text>
</comment>
<evidence type="ECO:0000256" key="5">
    <source>
        <dbReference type="PIRNR" id="PIRNR038471"/>
    </source>
</evidence>
<reference evidence="9 10" key="1">
    <citation type="submission" date="2017-09" db="EMBL/GenBank/DDBJ databases">
        <title>Depth-based differentiation of microbial function through sediment-hosted aquifers and enrichment of novel symbionts in the deep terrestrial subsurface.</title>
        <authorList>
            <person name="Probst A.J."/>
            <person name="Ladd B."/>
            <person name="Jarett J.K."/>
            <person name="Geller-Mcgrath D.E."/>
            <person name="Sieber C.M."/>
            <person name="Emerson J.B."/>
            <person name="Anantharaman K."/>
            <person name="Thomas B.C."/>
            <person name="Malmstrom R."/>
            <person name="Stieglmeier M."/>
            <person name="Klingl A."/>
            <person name="Woyke T."/>
            <person name="Ryan C.M."/>
            <person name="Banfield J.F."/>
        </authorList>
    </citation>
    <scope>NUCLEOTIDE SEQUENCE [LARGE SCALE GENOMIC DNA]</scope>
    <source>
        <strain evidence="9">CG23_combo_of_CG06-09_8_20_14_all_36_12</strain>
    </source>
</reference>
<sequence>MAKFSQTKNKILIVLIIILIISILSFFQKEVKNFFYLISSPIQKTFWQTGQKVSDFFEFWVKLKSLEEKNKELEGKNLQLLSEMAQLKELKKENEILRKALELELQKEFKLEIAEVISRDPSQDFILIGKGTKDGIEKDMAVITQEKALCGKVSEVYENFSRVMLISSNLSSFDAKILTPKLTEGYTLGSDIDIYGIVKGKGGLNLDLTLVPKEKEIKEGNLVATTSLGGIFPKGLLVGEIKQVKKSDIEPFNSASLKPLFNLQDLKVVFLITNF</sequence>
<feature type="transmembrane region" description="Helical" evidence="7">
    <location>
        <begin position="12"/>
        <end position="28"/>
    </location>
</feature>
<evidence type="ECO:0000259" key="8">
    <source>
        <dbReference type="Pfam" id="PF04085"/>
    </source>
</evidence>
<dbReference type="Gene3D" id="2.40.10.350">
    <property type="entry name" value="Rod shape-determining protein MreC, domain 2"/>
    <property type="match status" value="1"/>
</dbReference>
<dbReference type="Gene3D" id="2.40.10.340">
    <property type="entry name" value="Rod shape-determining protein MreC, domain 1"/>
    <property type="match status" value="1"/>
</dbReference>
<evidence type="ECO:0000313" key="9">
    <source>
        <dbReference type="EMBL" id="PIP25199.1"/>
    </source>
</evidence>
<evidence type="ECO:0000256" key="4">
    <source>
        <dbReference type="ARBA" id="ARBA00032089"/>
    </source>
</evidence>
<dbReference type="InterPro" id="IPR007221">
    <property type="entry name" value="MreC"/>
</dbReference>
<evidence type="ECO:0000256" key="3">
    <source>
        <dbReference type="ARBA" id="ARBA00022960"/>
    </source>
</evidence>
<dbReference type="AlphaFoldDB" id="A0A2G9Z154"/>
<evidence type="ECO:0000256" key="7">
    <source>
        <dbReference type="SAM" id="Phobius"/>
    </source>
</evidence>
<dbReference type="InterPro" id="IPR042177">
    <property type="entry name" value="Cell/Rod_1"/>
</dbReference>
<feature type="domain" description="Rod shape-determining protein MreC beta-barrel core" evidence="8">
    <location>
        <begin position="117"/>
        <end position="272"/>
    </location>
</feature>
<dbReference type="EMBL" id="PCRS01000001">
    <property type="protein sequence ID" value="PIP25199.1"/>
    <property type="molecule type" value="Genomic_DNA"/>
</dbReference>
<keyword evidence="7" id="KW-0472">Membrane</keyword>
<accession>A0A2G9Z154</accession>
<evidence type="ECO:0000256" key="6">
    <source>
        <dbReference type="SAM" id="Coils"/>
    </source>
</evidence>
<dbReference type="NCBIfam" id="TIGR00219">
    <property type="entry name" value="mreC"/>
    <property type="match status" value="1"/>
</dbReference>
<feature type="coiled-coil region" evidence="6">
    <location>
        <begin position="63"/>
        <end position="107"/>
    </location>
</feature>
<dbReference type="PANTHER" id="PTHR34138">
    <property type="entry name" value="CELL SHAPE-DETERMINING PROTEIN MREC"/>
    <property type="match status" value="1"/>
</dbReference>
<organism evidence="9 10">
    <name type="scientific">Candidatus Nealsonbacteria bacterium CG23_combo_of_CG06-09_8_20_14_all_36_12</name>
    <dbReference type="NCBI Taxonomy" id="1974718"/>
    <lineage>
        <taxon>Bacteria</taxon>
        <taxon>Candidatus Nealsoniibacteriota</taxon>
    </lineage>
</organism>
<dbReference type="GO" id="GO:0008360">
    <property type="term" value="P:regulation of cell shape"/>
    <property type="evidence" value="ECO:0007669"/>
    <property type="project" value="UniProtKB-KW"/>
</dbReference>
<dbReference type="Pfam" id="PF04085">
    <property type="entry name" value="MreC"/>
    <property type="match status" value="1"/>
</dbReference>
<evidence type="ECO:0000313" key="10">
    <source>
        <dbReference type="Proteomes" id="UP000228681"/>
    </source>
</evidence>
<keyword evidence="3 5" id="KW-0133">Cell shape</keyword>
<keyword evidence="7" id="KW-1133">Transmembrane helix</keyword>
<comment type="caution">
    <text evidence="9">The sequence shown here is derived from an EMBL/GenBank/DDBJ whole genome shotgun (WGS) entry which is preliminary data.</text>
</comment>
<dbReference type="PIRSF" id="PIRSF038471">
    <property type="entry name" value="MreC"/>
    <property type="match status" value="1"/>
</dbReference>
<evidence type="ECO:0000256" key="1">
    <source>
        <dbReference type="ARBA" id="ARBA00009369"/>
    </source>
</evidence>
<keyword evidence="7" id="KW-0812">Transmembrane</keyword>
<dbReference type="InterPro" id="IPR055342">
    <property type="entry name" value="MreC_beta-barrel_core"/>
</dbReference>
<protein>
    <recommendedName>
        <fullName evidence="2 5">Cell shape-determining protein MreC</fullName>
    </recommendedName>
    <alternativeName>
        <fullName evidence="4 5">Cell shape protein MreC</fullName>
    </alternativeName>
</protein>
<dbReference type="GO" id="GO:0005886">
    <property type="term" value="C:plasma membrane"/>
    <property type="evidence" value="ECO:0007669"/>
    <property type="project" value="TreeGrafter"/>
</dbReference>
<gene>
    <name evidence="9" type="primary">mreC</name>
    <name evidence="9" type="ORF">COX34_00140</name>
</gene>